<dbReference type="InterPro" id="IPR018062">
    <property type="entry name" value="HTH_AraC-typ_CS"/>
</dbReference>
<organism evidence="9 10">
    <name type="scientific">Vallitalea guaymasensis</name>
    <dbReference type="NCBI Taxonomy" id="1185412"/>
    <lineage>
        <taxon>Bacteria</taxon>
        <taxon>Bacillati</taxon>
        <taxon>Bacillota</taxon>
        <taxon>Clostridia</taxon>
        <taxon>Lachnospirales</taxon>
        <taxon>Vallitaleaceae</taxon>
        <taxon>Vallitalea</taxon>
    </lineage>
</organism>
<dbReference type="SMART" id="SM00342">
    <property type="entry name" value="HTH_ARAC"/>
    <property type="match status" value="1"/>
</dbReference>
<evidence type="ECO:0000256" key="3">
    <source>
        <dbReference type="ARBA" id="ARBA00023125"/>
    </source>
</evidence>
<dbReference type="PROSITE" id="PS50110">
    <property type="entry name" value="RESPONSE_REGULATORY"/>
    <property type="match status" value="1"/>
</dbReference>
<dbReference type="EMBL" id="CP058561">
    <property type="protein sequence ID" value="QUH29790.1"/>
    <property type="molecule type" value="Genomic_DNA"/>
</dbReference>
<evidence type="ECO:0000256" key="4">
    <source>
        <dbReference type="ARBA" id="ARBA00023163"/>
    </source>
</evidence>
<keyword evidence="3" id="KW-0238">DNA-binding</keyword>
<gene>
    <name evidence="9" type="ORF">HYG85_13085</name>
</gene>
<evidence type="ECO:0000256" key="6">
    <source>
        <dbReference type="PROSITE-ProRule" id="PRU00169"/>
    </source>
</evidence>
<dbReference type="Gene3D" id="3.40.50.2300">
    <property type="match status" value="1"/>
</dbReference>
<dbReference type="Gene3D" id="1.10.10.60">
    <property type="entry name" value="Homeodomain-like"/>
    <property type="match status" value="2"/>
</dbReference>
<dbReference type="SUPFAM" id="SSF46689">
    <property type="entry name" value="Homeodomain-like"/>
    <property type="match status" value="1"/>
</dbReference>
<dbReference type="SMART" id="SM00448">
    <property type="entry name" value="REC"/>
    <property type="match status" value="1"/>
</dbReference>
<evidence type="ECO:0000313" key="9">
    <source>
        <dbReference type="EMBL" id="QUH29790.1"/>
    </source>
</evidence>
<feature type="modified residue" description="4-aspartylphosphate" evidence="6">
    <location>
        <position position="55"/>
    </location>
</feature>
<evidence type="ECO:0000256" key="1">
    <source>
        <dbReference type="ARBA" id="ARBA00018672"/>
    </source>
</evidence>
<dbReference type="CDD" id="cd17536">
    <property type="entry name" value="REC_YesN-like"/>
    <property type="match status" value="1"/>
</dbReference>
<dbReference type="GO" id="GO:0003700">
    <property type="term" value="F:DNA-binding transcription factor activity"/>
    <property type="evidence" value="ECO:0007669"/>
    <property type="project" value="InterPro"/>
</dbReference>
<dbReference type="InterPro" id="IPR001789">
    <property type="entry name" value="Sig_transdc_resp-reg_receiver"/>
</dbReference>
<dbReference type="InterPro" id="IPR011006">
    <property type="entry name" value="CheY-like_superfamily"/>
</dbReference>
<keyword evidence="10" id="KW-1185">Reference proteome</keyword>
<dbReference type="InterPro" id="IPR009057">
    <property type="entry name" value="Homeodomain-like_sf"/>
</dbReference>
<comment type="function">
    <text evidence="5">May play the central regulatory role in sporulation. It may be an element of the effector pathway responsible for the activation of sporulation genes in response to nutritional stress. Spo0A may act in concert with spo0H (a sigma factor) to control the expression of some genes that are critical to the sporulation process.</text>
</comment>
<dbReference type="Proteomes" id="UP000677305">
    <property type="component" value="Chromosome"/>
</dbReference>
<accession>A0A8J8MBS7</accession>
<dbReference type="Pfam" id="PF12833">
    <property type="entry name" value="HTH_18"/>
    <property type="match status" value="1"/>
</dbReference>
<protein>
    <recommendedName>
        <fullName evidence="1">Stage 0 sporulation protein A homolog</fullName>
    </recommendedName>
</protein>
<evidence type="ECO:0000256" key="2">
    <source>
        <dbReference type="ARBA" id="ARBA00023015"/>
    </source>
</evidence>
<dbReference type="PRINTS" id="PR00032">
    <property type="entry name" value="HTHARAC"/>
</dbReference>
<sequence>MFNVLIVDDNLLDIKGMMNNIEWEALGLRVCGTALDGLEGYKKSIELKPNIVITDISMPRLNGIEMTRRIKEELPETKFIFISCFDEFEFTKSAMELNINRYVLKPIDIDELQDALIYMIDIYQKELAKKLEKQELEKKITESLPLMIENFYYDLIYGKIRNNEDIINRMNYLNIYRSFKCYNVFYIEIDNYELNYSNISVEERYKLIERVKFCVEETVLQEKQGFVIKNDYRSVIVVLYFDEIKEEKVLLDESVIYAINCREYINKVADMNITMGLSGISNELSHINDLLKNAQYAVESKFYSRGNAIIMANEVMKRTNECEYDLIEIKNELSHIFEEMDRDKVNVFLQKYYGQVEDLSTNHLKSLSYSIINIIQVLLLERNLSFSDFVDDEFIVWKKLSRFETIVDIKQWINNIILGIIELIKDRETNRYSKIVEDIIEIIETKYREIDNIRDISDSLYISSSYANQIFKQQKGITIFEYLIQTKIEMAKKMLQDPYCRICDISNELGYKSNAYFTSVFKRHTGITPKEYRKRYSK</sequence>
<keyword evidence="2" id="KW-0805">Transcription regulation</keyword>
<dbReference type="PROSITE" id="PS01124">
    <property type="entry name" value="HTH_ARAC_FAMILY_2"/>
    <property type="match status" value="1"/>
</dbReference>
<dbReference type="InterPro" id="IPR018060">
    <property type="entry name" value="HTH_AraC"/>
</dbReference>
<dbReference type="KEGG" id="vgu:HYG85_13085"/>
<dbReference type="GO" id="GO:0000160">
    <property type="term" value="P:phosphorelay signal transduction system"/>
    <property type="evidence" value="ECO:0007669"/>
    <property type="project" value="InterPro"/>
</dbReference>
<dbReference type="PROSITE" id="PS00041">
    <property type="entry name" value="HTH_ARAC_FAMILY_1"/>
    <property type="match status" value="1"/>
</dbReference>
<dbReference type="AlphaFoldDB" id="A0A8J8MBS7"/>
<feature type="domain" description="Response regulatory" evidence="8">
    <location>
        <begin position="3"/>
        <end position="120"/>
    </location>
</feature>
<keyword evidence="6" id="KW-0597">Phosphoprotein</keyword>
<dbReference type="SUPFAM" id="SSF52172">
    <property type="entry name" value="CheY-like"/>
    <property type="match status" value="1"/>
</dbReference>
<proteinExistence type="predicted"/>
<evidence type="ECO:0000256" key="5">
    <source>
        <dbReference type="ARBA" id="ARBA00024867"/>
    </source>
</evidence>
<dbReference type="Pfam" id="PF00072">
    <property type="entry name" value="Response_reg"/>
    <property type="match status" value="1"/>
</dbReference>
<dbReference type="PANTHER" id="PTHR43280:SF28">
    <property type="entry name" value="HTH-TYPE TRANSCRIPTIONAL ACTIVATOR RHAS"/>
    <property type="match status" value="1"/>
</dbReference>
<dbReference type="GO" id="GO:0043565">
    <property type="term" value="F:sequence-specific DNA binding"/>
    <property type="evidence" value="ECO:0007669"/>
    <property type="project" value="InterPro"/>
</dbReference>
<keyword evidence="4" id="KW-0804">Transcription</keyword>
<feature type="domain" description="HTH araC/xylS-type" evidence="7">
    <location>
        <begin position="437"/>
        <end position="535"/>
    </location>
</feature>
<evidence type="ECO:0000259" key="8">
    <source>
        <dbReference type="PROSITE" id="PS50110"/>
    </source>
</evidence>
<dbReference type="InterPro" id="IPR020449">
    <property type="entry name" value="Tscrpt_reg_AraC-type_HTH"/>
</dbReference>
<evidence type="ECO:0000259" key="7">
    <source>
        <dbReference type="PROSITE" id="PS01124"/>
    </source>
</evidence>
<dbReference type="RefSeq" id="WP_212690044.1">
    <property type="nucleotide sequence ID" value="NZ_CP058561.1"/>
</dbReference>
<reference evidence="9 10" key="1">
    <citation type="submission" date="2020-07" db="EMBL/GenBank/DDBJ databases">
        <title>Vallitalea guaymasensis genome.</title>
        <authorList>
            <person name="Postec A."/>
        </authorList>
    </citation>
    <scope>NUCLEOTIDE SEQUENCE [LARGE SCALE GENOMIC DNA]</scope>
    <source>
        <strain evidence="9 10">Ra1766G1</strain>
    </source>
</reference>
<name>A0A8J8MBS7_9FIRM</name>
<evidence type="ECO:0000313" key="10">
    <source>
        <dbReference type="Proteomes" id="UP000677305"/>
    </source>
</evidence>
<dbReference type="PANTHER" id="PTHR43280">
    <property type="entry name" value="ARAC-FAMILY TRANSCRIPTIONAL REGULATOR"/>
    <property type="match status" value="1"/>
</dbReference>